<dbReference type="RefSeq" id="WP_013266359.1">
    <property type="nucleotide sequence ID" value="NC_014374.1"/>
</dbReference>
<dbReference type="OrthoDB" id="1011at2157"/>
<protein>
    <submittedName>
        <fullName evidence="2">Uncharacterized protein</fullName>
    </submittedName>
</protein>
<evidence type="ECO:0000313" key="2">
    <source>
        <dbReference type="EMBL" id="ADL18847.1"/>
    </source>
</evidence>
<proteinExistence type="predicted"/>
<dbReference type="EMBL" id="CP001742">
    <property type="protein sequence ID" value="ADL18847.1"/>
    <property type="molecule type" value="Genomic_DNA"/>
</dbReference>
<dbReference type="AlphaFoldDB" id="D9Q0K9"/>
<organism evidence="2 3">
    <name type="scientific">Acidilobus saccharovorans (strain DSM 16705 / JCM 18335 / VKM B-2471 / 345-15)</name>
    <dbReference type="NCBI Taxonomy" id="666510"/>
    <lineage>
        <taxon>Archaea</taxon>
        <taxon>Thermoproteota</taxon>
        <taxon>Thermoprotei</taxon>
        <taxon>Acidilobales</taxon>
        <taxon>Acidilobaceae</taxon>
        <taxon>Acidilobus</taxon>
    </lineage>
</organism>
<evidence type="ECO:0000256" key="1">
    <source>
        <dbReference type="SAM" id="Phobius"/>
    </source>
</evidence>
<dbReference type="HOGENOM" id="CLU_2379218_0_0_2"/>
<accession>D9Q0K9</accession>
<dbReference type="KEGG" id="asc:ASAC_0440"/>
<dbReference type="STRING" id="666510.ASAC_0440"/>
<gene>
    <name evidence="2" type="ordered locus">ASAC_0440</name>
</gene>
<keyword evidence="1" id="KW-0812">Transmembrane</keyword>
<dbReference type="InParanoid" id="D9Q0K9"/>
<dbReference type="eggNOG" id="arCOG03770">
    <property type="taxonomic scope" value="Archaea"/>
</dbReference>
<keyword evidence="3" id="KW-1185">Reference proteome</keyword>
<keyword evidence="1" id="KW-1133">Transmembrane helix</keyword>
<sequence length="94" mass="10577">MNTLQYYMLMFLIVLLAATTVMTIKQMNDIKKLQELRKRPKIVTVEQCGGSTSTRDFREGDYVGLVTGSCSDGTPRRIIGIYAIKEESKKRGGL</sequence>
<name>D9Q0K9_ACIS3</name>
<dbReference type="Proteomes" id="UP000000346">
    <property type="component" value="Chromosome"/>
</dbReference>
<dbReference type="GeneID" id="9498670"/>
<evidence type="ECO:0000313" key="3">
    <source>
        <dbReference type="Proteomes" id="UP000000346"/>
    </source>
</evidence>
<feature type="transmembrane region" description="Helical" evidence="1">
    <location>
        <begin position="6"/>
        <end position="24"/>
    </location>
</feature>
<keyword evidence="1" id="KW-0472">Membrane</keyword>
<reference evidence="2 3" key="1">
    <citation type="journal article" date="2010" name="Appl. Environ. Microbiol.">
        <title>The genome sequence of the crenarchaeon Acidilobus saccharovorans supports a new order, Acidilobales, and suggests an important ecological role in terrestrial acidic hot springs.</title>
        <authorList>
            <person name="Mardanov A.V."/>
            <person name="Svetlitchnyi V.A."/>
            <person name="Beletsky A.V."/>
            <person name="Prokofeva M.I."/>
            <person name="Bonch-Osmolovskaya E.A."/>
            <person name="Ravin N.V."/>
            <person name="Skryabin K.G."/>
        </authorList>
    </citation>
    <scope>NUCLEOTIDE SEQUENCE [LARGE SCALE GENOMIC DNA]</scope>
    <source>
        <strain evidence="3">DSM 16705 / JCM 18335 / VKM B-2471 / 345-15</strain>
    </source>
</reference>